<proteinExistence type="predicted"/>
<dbReference type="EMBL" id="JXTB01000123">
    <property type="protein sequence ID" value="PON61149.1"/>
    <property type="molecule type" value="Genomic_DNA"/>
</dbReference>
<dbReference type="AlphaFoldDB" id="A0A2P5CJD1"/>
<keyword evidence="2" id="KW-1185">Reference proteome</keyword>
<gene>
    <name evidence="1" type="ORF">PanWU01x14_147390</name>
</gene>
<evidence type="ECO:0000313" key="1">
    <source>
        <dbReference type="EMBL" id="PON61149.1"/>
    </source>
</evidence>
<organism evidence="1 2">
    <name type="scientific">Parasponia andersonii</name>
    <name type="common">Sponia andersonii</name>
    <dbReference type="NCBI Taxonomy" id="3476"/>
    <lineage>
        <taxon>Eukaryota</taxon>
        <taxon>Viridiplantae</taxon>
        <taxon>Streptophyta</taxon>
        <taxon>Embryophyta</taxon>
        <taxon>Tracheophyta</taxon>
        <taxon>Spermatophyta</taxon>
        <taxon>Magnoliopsida</taxon>
        <taxon>eudicotyledons</taxon>
        <taxon>Gunneridae</taxon>
        <taxon>Pentapetalae</taxon>
        <taxon>rosids</taxon>
        <taxon>fabids</taxon>
        <taxon>Rosales</taxon>
        <taxon>Cannabaceae</taxon>
        <taxon>Parasponia</taxon>
    </lineage>
</organism>
<sequence length="71" mass="7770">PDVQVEEEYQARSSLPDQVQSPQISACASLQKSARGTAWGRRLDGPRTRSAGAGLPLVSCLIYVHCRTPRF</sequence>
<comment type="caution">
    <text evidence="1">The sequence shown here is derived from an EMBL/GenBank/DDBJ whole genome shotgun (WGS) entry which is preliminary data.</text>
</comment>
<name>A0A2P5CJD1_PARAD</name>
<evidence type="ECO:0000313" key="2">
    <source>
        <dbReference type="Proteomes" id="UP000237105"/>
    </source>
</evidence>
<dbReference type="Proteomes" id="UP000237105">
    <property type="component" value="Unassembled WGS sequence"/>
</dbReference>
<reference evidence="2" key="1">
    <citation type="submission" date="2016-06" db="EMBL/GenBank/DDBJ databases">
        <title>Parallel loss of symbiosis genes in relatives of nitrogen-fixing non-legume Parasponia.</title>
        <authorList>
            <person name="Van Velzen R."/>
            <person name="Holmer R."/>
            <person name="Bu F."/>
            <person name="Rutten L."/>
            <person name="Van Zeijl A."/>
            <person name="Liu W."/>
            <person name="Santuari L."/>
            <person name="Cao Q."/>
            <person name="Sharma T."/>
            <person name="Shen D."/>
            <person name="Roswanjaya Y."/>
            <person name="Wardhani T."/>
            <person name="Kalhor M.S."/>
            <person name="Jansen J."/>
            <person name="Van den Hoogen J."/>
            <person name="Gungor B."/>
            <person name="Hartog M."/>
            <person name="Hontelez J."/>
            <person name="Verver J."/>
            <person name="Yang W.-C."/>
            <person name="Schijlen E."/>
            <person name="Repin R."/>
            <person name="Schilthuizen M."/>
            <person name="Schranz E."/>
            <person name="Heidstra R."/>
            <person name="Miyata K."/>
            <person name="Fedorova E."/>
            <person name="Kohlen W."/>
            <person name="Bisseling T."/>
            <person name="Smit S."/>
            <person name="Geurts R."/>
        </authorList>
    </citation>
    <scope>NUCLEOTIDE SEQUENCE [LARGE SCALE GENOMIC DNA]</scope>
    <source>
        <strain evidence="2">cv. WU1-14</strain>
    </source>
</reference>
<feature type="non-terminal residue" evidence="1">
    <location>
        <position position="1"/>
    </location>
</feature>
<protein>
    <submittedName>
        <fullName evidence="1">Uncharacterized protein</fullName>
    </submittedName>
</protein>
<accession>A0A2P5CJD1</accession>